<organism evidence="2 3">
    <name type="scientific">Actinoplanes cyaneus</name>
    <dbReference type="NCBI Taxonomy" id="52696"/>
    <lineage>
        <taxon>Bacteria</taxon>
        <taxon>Bacillati</taxon>
        <taxon>Actinomycetota</taxon>
        <taxon>Actinomycetes</taxon>
        <taxon>Micromonosporales</taxon>
        <taxon>Micromonosporaceae</taxon>
        <taxon>Actinoplanes</taxon>
    </lineage>
</organism>
<evidence type="ECO:0000313" key="2">
    <source>
        <dbReference type="EMBL" id="GID66930.1"/>
    </source>
</evidence>
<sequence length="605" mass="62759">MPTGSDPARTPELLERARILTDRYWRAGTGRSRALPELTEAIGALTEAYGYFAADDGLRAPVAAQLGTLLATRHLGHHGPDSDRESGVALLTEALANPRLPFTQSVLARIMLGQLHMKVAVGSLRTGGFLPALRPGGGPQVEAARAAAGCFRTVLAGPELSSQVTAATRTMLTMAEGFADAFGGVGVNVAAITRAVASFQQSRRQWHDLGMGSLLTAGTRLARTDPLDRPVLLVEGDDPVTPAEPPGPGPRPAGSALDPRQELREQLRDLPYGGAGALAGKPAVALADELVALATTVLHSGGGTTPADHLALALGLTLRARADDGPGAGDDLADARSSLRAAAAGNLPPESFPLFLRLCHALAEPRVRGAGTVVTAALRAAGADALAVPQPDGMLVLHAATGQVTLGTAHSLPRRTLIVTDRPPAAPGSIVSTLASHAQLLDLTGRKRRAIVEEPVLPAGADGAELRRCYGRGELLDRPTAADVLARLSATVLHLDCPVGPDGVLLLGEGTELTAEMVAAARIRRAGGLVVLPPGAAFPQLADAFLTAGFTGAIGWLDAVGKPAAVYRELHRRLGVERQDPAAAVHALRRRMRDEARGLTHRGVY</sequence>
<reference evidence="2" key="1">
    <citation type="submission" date="2021-01" db="EMBL/GenBank/DDBJ databases">
        <title>Whole genome shotgun sequence of Actinoplanes cyaneus NBRC 14990.</title>
        <authorList>
            <person name="Komaki H."/>
            <person name="Tamura T."/>
        </authorList>
    </citation>
    <scope>NUCLEOTIDE SEQUENCE</scope>
    <source>
        <strain evidence="2">NBRC 14990</strain>
    </source>
</reference>
<feature type="region of interest" description="Disordered" evidence="1">
    <location>
        <begin position="234"/>
        <end position="259"/>
    </location>
</feature>
<evidence type="ECO:0000256" key="1">
    <source>
        <dbReference type="SAM" id="MobiDB-lite"/>
    </source>
</evidence>
<dbReference type="RefSeq" id="WP_203744060.1">
    <property type="nucleotide sequence ID" value="NZ_BOMH01000036.1"/>
</dbReference>
<dbReference type="EMBL" id="BOMH01000036">
    <property type="protein sequence ID" value="GID66930.1"/>
    <property type="molecule type" value="Genomic_DNA"/>
</dbReference>
<comment type="caution">
    <text evidence="2">The sequence shown here is derived from an EMBL/GenBank/DDBJ whole genome shotgun (WGS) entry which is preliminary data.</text>
</comment>
<accession>A0A919IJ06</accession>
<proteinExistence type="predicted"/>
<dbReference type="Proteomes" id="UP000619479">
    <property type="component" value="Unassembled WGS sequence"/>
</dbReference>
<name>A0A919IJ06_9ACTN</name>
<gene>
    <name evidence="2" type="ORF">Acy02nite_48110</name>
</gene>
<keyword evidence="3" id="KW-1185">Reference proteome</keyword>
<evidence type="ECO:0000313" key="3">
    <source>
        <dbReference type="Proteomes" id="UP000619479"/>
    </source>
</evidence>
<feature type="compositionally biased region" description="Pro residues" evidence="1">
    <location>
        <begin position="242"/>
        <end position="251"/>
    </location>
</feature>
<dbReference type="AlphaFoldDB" id="A0A919IJ06"/>
<protein>
    <recommendedName>
        <fullName evidence="4">CHAT domain-containing protein</fullName>
    </recommendedName>
</protein>
<evidence type="ECO:0008006" key="4">
    <source>
        <dbReference type="Google" id="ProtNLM"/>
    </source>
</evidence>